<evidence type="ECO:0000259" key="2">
    <source>
        <dbReference type="PROSITE" id="PS50911"/>
    </source>
</evidence>
<dbReference type="Gene3D" id="3.90.1720.10">
    <property type="entry name" value="endopeptidase domain like (from Nostoc punctiforme)"/>
    <property type="match status" value="1"/>
</dbReference>
<feature type="domain" description="Peptidase C51" evidence="2">
    <location>
        <begin position="38"/>
        <end position="165"/>
    </location>
</feature>
<dbReference type="InterPro" id="IPR007921">
    <property type="entry name" value="CHAP_dom"/>
</dbReference>
<dbReference type="PROSITE" id="PS50911">
    <property type="entry name" value="CHAP"/>
    <property type="match status" value="1"/>
</dbReference>
<sequence>MTIVVGLISSVGLVAVPSAGRAAGTSTFLCTGYTACKQAGYSDSGYSANNDTMYWRMYAGHNCTNYVAYRLVKSGLANERPWSGSGNATNWGVAMKDITDTTPMVGAVAWWRANTPGAGSSGHVAIVEQVVSATEIVISEDMWGGDFHWRRITADSDRWPAGFIHFNDRPLAAVTRPSIEGDPVVGETLTADTGRWAQSGATYAVQWYAGTKPIPGATSTTLEVTPELVDQALLVKVTATRTGYQPGTAKSTRSPAVRPGTLAVATQPSIAGTPRVGEVLTLGEASWSPTPSSTTVQWLADGRPIDGATGTSLELTPELVDQRITVEQTASAPGYTTSDLTTEPTAKVKPGRIVVGDPFALRGATRVGRTLTVQPGTTTPADADVAYQWTRDGKPIAGATASSYTLTADDVGHQVDVALDLSRRGYQDLGVPLTTPGPVTTTPVMTLSSRGTESGKVVVVLRVTAEGVRTATGKVQAWIGSHLVEGELTDGRVRLVITDLPPGKRTLHVAYAGTSVIEGGHVATAVVVPKPPKKRG</sequence>
<organism evidence="3 4">
    <name type="scientific">Nocardioides fonticola</name>
    <dbReference type="NCBI Taxonomy" id="450363"/>
    <lineage>
        <taxon>Bacteria</taxon>
        <taxon>Bacillati</taxon>
        <taxon>Actinomycetota</taxon>
        <taxon>Actinomycetes</taxon>
        <taxon>Propionibacteriales</taxon>
        <taxon>Nocardioidaceae</taxon>
        <taxon>Nocardioides</taxon>
    </lineage>
</organism>
<name>A0ABP7XIY5_9ACTN</name>
<dbReference type="Gene3D" id="2.60.40.2700">
    <property type="match status" value="3"/>
</dbReference>
<evidence type="ECO:0000313" key="3">
    <source>
        <dbReference type="EMBL" id="GAA4119569.1"/>
    </source>
</evidence>
<keyword evidence="1" id="KW-0732">Signal</keyword>
<comment type="caution">
    <text evidence="3">The sequence shown here is derived from an EMBL/GenBank/DDBJ whole genome shotgun (WGS) entry which is preliminary data.</text>
</comment>
<feature type="chain" id="PRO_5045785340" description="Peptidase C51 domain-containing protein" evidence="1">
    <location>
        <begin position="23"/>
        <end position="536"/>
    </location>
</feature>
<evidence type="ECO:0000313" key="4">
    <source>
        <dbReference type="Proteomes" id="UP001501495"/>
    </source>
</evidence>
<feature type="signal peptide" evidence="1">
    <location>
        <begin position="1"/>
        <end position="22"/>
    </location>
</feature>
<evidence type="ECO:0000256" key="1">
    <source>
        <dbReference type="SAM" id="SignalP"/>
    </source>
</evidence>
<dbReference type="EMBL" id="BAAAZH010000014">
    <property type="protein sequence ID" value="GAA4119569.1"/>
    <property type="molecule type" value="Genomic_DNA"/>
</dbReference>
<dbReference type="Proteomes" id="UP001501495">
    <property type="component" value="Unassembled WGS sequence"/>
</dbReference>
<accession>A0ABP7XIY5</accession>
<protein>
    <recommendedName>
        <fullName evidence="2">Peptidase C51 domain-containing protein</fullName>
    </recommendedName>
</protein>
<keyword evidence="4" id="KW-1185">Reference proteome</keyword>
<dbReference type="InterPro" id="IPR038765">
    <property type="entry name" value="Papain-like_cys_pep_sf"/>
</dbReference>
<reference evidence="4" key="1">
    <citation type="journal article" date="2019" name="Int. J. Syst. Evol. Microbiol.">
        <title>The Global Catalogue of Microorganisms (GCM) 10K type strain sequencing project: providing services to taxonomists for standard genome sequencing and annotation.</title>
        <authorList>
            <consortium name="The Broad Institute Genomics Platform"/>
            <consortium name="The Broad Institute Genome Sequencing Center for Infectious Disease"/>
            <person name="Wu L."/>
            <person name="Ma J."/>
        </authorList>
    </citation>
    <scope>NUCLEOTIDE SEQUENCE [LARGE SCALE GENOMIC DNA]</scope>
    <source>
        <strain evidence="4">JCM 16703</strain>
    </source>
</reference>
<dbReference type="RefSeq" id="WP_344733453.1">
    <property type="nucleotide sequence ID" value="NZ_BAAAZH010000014.1"/>
</dbReference>
<dbReference type="SUPFAM" id="SSF54001">
    <property type="entry name" value="Cysteine proteinases"/>
    <property type="match status" value="1"/>
</dbReference>
<proteinExistence type="predicted"/>
<gene>
    <name evidence="3" type="ORF">GCM10022215_22280</name>
</gene>
<dbReference type="Pfam" id="PF05257">
    <property type="entry name" value="CHAP"/>
    <property type="match status" value="1"/>
</dbReference>